<organism evidence="1">
    <name type="scientific">Grateloupia asiatica</name>
    <dbReference type="NCBI Taxonomy" id="151735"/>
    <lineage>
        <taxon>Eukaryota</taxon>
        <taxon>Rhodophyta</taxon>
        <taxon>Florideophyceae</taxon>
        <taxon>Rhodymeniophycidae</taxon>
        <taxon>Halymeniales</taxon>
        <taxon>Halymeniaceae</taxon>
        <taxon>Grateloupia</taxon>
    </lineage>
</organism>
<keyword evidence="1" id="KW-0934">Plastid</keyword>
<keyword evidence="1" id="KW-0150">Chloroplast</keyword>
<reference evidence="1" key="1">
    <citation type="journal article" date="2020" name="Mar. Biotechnol.">
        <title>In Silico Analysis of ACE Inhibitory Peptides from Chloroplast Proteins of Red Alga Grateloupia asiatica.</title>
        <authorList>
            <person name="Sumikawa K."/>
            <person name="Takei K."/>
            <person name="Kumagai Y."/>
            <person name="Shimizu T."/>
            <person name="Yasui H."/>
            <person name="Kishimura H."/>
        </authorList>
    </citation>
    <scope>NUCLEOTIDE SEQUENCE</scope>
</reference>
<name>A0A6F8UPR5_9FLOR</name>
<geneLocation type="chloroplast" evidence="1"/>
<protein>
    <submittedName>
        <fullName evidence="1">Uncharacterized protein</fullName>
    </submittedName>
</protein>
<accession>A0A6F8UPR5</accession>
<evidence type="ECO:0000313" key="1">
    <source>
        <dbReference type="EMBL" id="BCB15083.1"/>
    </source>
</evidence>
<gene>
    <name evidence="1" type="primary">orf13</name>
</gene>
<sequence>MTFNRRNTSMILKIISYCFLLIRNKLLPKLTYNLIKEKSFY</sequence>
<proteinExistence type="predicted"/>
<dbReference type="EMBL" id="AP018129">
    <property type="protein sequence ID" value="BCB15083.1"/>
    <property type="molecule type" value="Genomic_DNA"/>
</dbReference>
<dbReference type="AlphaFoldDB" id="A0A6F8UPR5"/>